<comment type="caution">
    <text evidence="1">The sequence shown here is derived from an EMBL/GenBank/DDBJ whole genome shotgun (WGS) entry which is preliminary data.</text>
</comment>
<evidence type="ECO:0008006" key="3">
    <source>
        <dbReference type="Google" id="ProtNLM"/>
    </source>
</evidence>
<gene>
    <name evidence="1" type="ORF">CBYS24578_00008498</name>
</gene>
<keyword evidence="2" id="KW-1185">Reference proteome</keyword>
<proteinExistence type="predicted"/>
<evidence type="ECO:0000313" key="2">
    <source>
        <dbReference type="Proteomes" id="UP000754883"/>
    </source>
</evidence>
<name>A0A9N9Y0M7_9HYPO</name>
<reference evidence="1" key="1">
    <citation type="submission" date="2021-10" db="EMBL/GenBank/DDBJ databases">
        <authorList>
            <person name="Piombo E."/>
        </authorList>
    </citation>
    <scope>NUCLEOTIDE SEQUENCE</scope>
</reference>
<dbReference type="Proteomes" id="UP000754883">
    <property type="component" value="Unassembled WGS sequence"/>
</dbReference>
<dbReference type="OrthoDB" id="5333491at2759"/>
<dbReference type="EMBL" id="CABFNO020001379">
    <property type="protein sequence ID" value="CAG9983993.1"/>
    <property type="molecule type" value="Genomic_DNA"/>
</dbReference>
<sequence>MNYVNIQATLPLAHPQTSAILSNKTQSIASSTQRITYMEKLSVEIIRLVIDELQLSLLDGECPTPISRSKPHLAPYAAISKTWQALVEDRNFAFLQIERGELEAFSEIIAAQPHRRTCLRRIHLILSEPNGESFQSGIRFLAQLLDEWDRNVVDDLLPQLKVSITGWGETRFDDASLSQMPLMRRVTSFFSHSGMRHGTIYPDVALQIASRMPRLETLAVQFQEPSRPLEHRRLARFQYRCQLGEALLQLQERNCLSRLKHLGLNRFGYGPLNHSFELENVLDEEGVDRLCEAVRIFAQRSTSLEKLVLINILISPDLFRNTRIPSTTEEPTWPTIQHLFIKSNILTPSGEWLYTGSPDSIQPRWVRYRQNSVVDFDEYSEVDDSEDDMEDFPTATDMNPHHLWRTQPDPQVLEPLLLDLIGAMDRMPKLRAGLFHLAPNRNAFQGLMFQWAQPGVRYMAEKDGKINDTPMNCRRCKFTIGNFTDWEPSKRIMADLQQWVGDGSVDFDPSTTVMTSYRSII</sequence>
<dbReference type="AlphaFoldDB" id="A0A9N9Y0M7"/>
<organism evidence="1 2">
    <name type="scientific">Clonostachys byssicola</name>
    <dbReference type="NCBI Taxonomy" id="160290"/>
    <lineage>
        <taxon>Eukaryota</taxon>
        <taxon>Fungi</taxon>
        <taxon>Dikarya</taxon>
        <taxon>Ascomycota</taxon>
        <taxon>Pezizomycotina</taxon>
        <taxon>Sordariomycetes</taxon>
        <taxon>Hypocreomycetidae</taxon>
        <taxon>Hypocreales</taxon>
        <taxon>Bionectriaceae</taxon>
        <taxon>Clonostachys</taxon>
    </lineage>
</organism>
<accession>A0A9N9Y0M7</accession>
<evidence type="ECO:0000313" key="1">
    <source>
        <dbReference type="EMBL" id="CAG9983993.1"/>
    </source>
</evidence>
<protein>
    <recommendedName>
        <fullName evidence="3">F-box domain-containing protein</fullName>
    </recommendedName>
</protein>